<feature type="region of interest" description="Disordered" evidence="1">
    <location>
        <begin position="152"/>
        <end position="185"/>
    </location>
</feature>
<evidence type="ECO:0000256" key="1">
    <source>
        <dbReference type="SAM" id="MobiDB-lite"/>
    </source>
</evidence>
<evidence type="ECO:0000313" key="2">
    <source>
        <dbReference type="EMBL" id="KAL0069622.1"/>
    </source>
</evidence>
<feature type="compositionally biased region" description="Polar residues" evidence="1">
    <location>
        <begin position="172"/>
        <end position="185"/>
    </location>
</feature>
<feature type="region of interest" description="Disordered" evidence="1">
    <location>
        <begin position="77"/>
        <end position="139"/>
    </location>
</feature>
<name>A0ABR3A8C2_9AGAR</name>
<gene>
    <name evidence="2" type="ORF">AAF712_003280</name>
</gene>
<keyword evidence="3" id="KW-1185">Reference proteome</keyword>
<protein>
    <submittedName>
        <fullName evidence="2">Uncharacterized protein</fullName>
    </submittedName>
</protein>
<evidence type="ECO:0000313" key="3">
    <source>
        <dbReference type="Proteomes" id="UP001437256"/>
    </source>
</evidence>
<sequence length="228" mass="24310">MASNSQGSVYHSYLDLERRSGETIDEPATGSSSSSSPAPLKISQYLQAPGPSETKGPKTATSNSRKALIYSFPLMSGSLPALLPPPDYQTQSRRRPGSQAPPADIKFLSSPPGISQLSLPLNTSQVHQNQAPPPPLPKQPLEIQEVIDISPHAHPTSTIPPPSVVHTAPPSIITSQPNLSPPMSTTFKGTRNAKCLETGLDGKRSWSAGLFECEKEHTIGDCQSIFTP</sequence>
<feature type="compositionally biased region" description="Polar residues" evidence="1">
    <location>
        <begin position="112"/>
        <end position="130"/>
    </location>
</feature>
<dbReference type="Proteomes" id="UP001437256">
    <property type="component" value="Unassembled WGS sequence"/>
</dbReference>
<reference evidence="2 3" key="1">
    <citation type="submission" date="2024-05" db="EMBL/GenBank/DDBJ databases">
        <title>A draft genome resource for the thread blight pathogen Marasmius tenuissimus strain MS-2.</title>
        <authorList>
            <person name="Yulfo-Soto G.E."/>
            <person name="Baruah I.K."/>
            <person name="Amoako-Attah I."/>
            <person name="Bukari Y."/>
            <person name="Meinhardt L.W."/>
            <person name="Bailey B.A."/>
            <person name="Cohen S.P."/>
        </authorList>
    </citation>
    <scope>NUCLEOTIDE SEQUENCE [LARGE SCALE GENOMIC DNA]</scope>
    <source>
        <strain evidence="2 3">MS-2</strain>
    </source>
</reference>
<organism evidence="2 3">
    <name type="scientific">Marasmius tenuissimus</name>
    <dbReference type="NCBI Taxonomy" id="585030"/>
    <lineage>
        <taxon>Eukaryota</taxon>
        <taxon>Fungi</taxon>
        <taxon>Dikarya</taxon>
        <taxon>Basidiomycota</taxon>
        <taxon>Agaricomycotina</taxon>
        <taxon>Agaricomycetes</taxon>
        <taxon>Agaricomycetidae</taxon>
        <taxon>Agaricales</taxon>
        <taxon>Marasmiineae</taxon>
        <taxon>Marasmiaceae</taxon>
        <taxon>Marasmius</taxon>
    </lineage>
</organism>
<accession>A0ABR3A8C2</accession>
<dbReference type="EMBL" id="JBBXMP010000011">
    <property type="protein sequence ID" value="KAL0069622.1"/>
    <property type="molecule type" value="Genomic_DNA"/>
</dbReference>
<comment type="caution">
    <text evidence="2">The sequence shown here is derived from an EMBL/GenBank/DDBJ whole genome shotgun (WGS) entry which is preliminary data.</text>
</comment>
<feature type="region of interest" description="Disordered" evidence="1">
    <location>
        <begin position="1"/>
        <end position="64"/>
    </location>
</feature>
<proteinExistence type="predicted"/>